<comment type="caution">
    <text evidence="1">The sequence shown here is derived from an EMBL/GenBank/DDBJ whole genome shotgun (WGS) entry which is preliminary data.</text>
</comment>
<evidence type="ECO:0000313" key="1">
    <source>
        <dbReference type="EMBL" id="OGC63680.1"/>
    </source>
</evidence>
<organism evidence="1 2">
    <name type="scientific">candidate division WWE3 bacterium RIFOXYB1_FULL_42_27</name>
    <dbReference type="NCBI Taxonomy" id="1802638"/>
    <lineage>
        <taxon>Bacteria</taxon>
        <taxon>Katanobacteria</taxon>
    </lineage>
</organism>
<reference evidence="1 2" key="1">
    <citation type="journal article" date="2016" name="Nat. Commun.">
        <title>Thousands of microbial genomes shed light on interconnected biogeochemical processes in an aquifer system.</title>
        <authorList>
            <person name="Anantharaman K."/>
            <person name="Brown C.T."/>
            <person name="Hug L.A."/>
            <person name="Sharon I."/>
            <person name="Castelle C.J."/>
            <person name="Probst A.J."/>
            <person name="Thomas B.C."/>
            <person name="Singh A."/>
            <person name="Wilkins M.J."/>
            <person name="Karaoz U."/>
            <person name="Brodie E.L."/>
            <person name="Williams K.H."/>
            <person name="Hubbard S.S."/>
            <person name="Banfield J.F."/>
        </authorList>
    </citation>
    <scope>NUCLEOTIDE SEQUENCE [LARGE SCALE GENOMIC DNA]</scope>
</reference>
<dbReference type="Proteomes" id="UP000177955">
    <property type="component" value="Unassembled WGS sequence"/>
</dbReference>
<dbReference type="AlphaFoldDB" id="A0A1F4W2S8"/>
<dbReference type="InterPro" id="IPR045660">
    <property type="entry name" value="DUF6390"/>
</dbReference>
<accession>A0A1F4W2S8</accession>
<proteinExistence type="predicted"/>
<evidence type="ECO:0000313" key="2">
    <source>
        <dbReference type="Proteomes" id="UP000177955"/>
    </source>
</evidence>
<dbReference type="Pfam" id="PF19927">
    <property type="entry name" value="DUF6390"/>
    <property type="match status" value="1"/>
</dbReference>
<protein>
    <submittedName>
        <fullName evidence="1">Uncharacterized protein</fullName>
    </submittedName>
</protein>
<name>A0A1F4W2S8_UNCKA</name>
<sequence length="238" mass="27093">MIGIDKKALQLNSRFTLPPNSLGYCGKDSAPEKFKDCVIKGKCAGVEEEFKHFIVLHPYLRTLSKITGLPKFSYKVVESYWLGNDKLLKAKNKDYPTLLNFFVKQGVPEWFVAELKKSKPNKFIPTHLFQVLHVGVGRASGSVPYNLESINNCMIRWGKVEKVNRKTAVVNLNSLKKVRGGYKRTLITETFPFVEGFVPDLKVGDTVTVHWKQIVKILSEEEIEKITFWTDKVLESIG</sequence>
<gene>
    <name evidence="1" type="ORF">A2399_03870</name>
</gene>
<dbReference type="EMBL" id="MEVV01000008">
    <property type="protein sequence ID" value="OGC63680.1"/>
    <property type="molecule type" value="Genomic_DNA"/>
</dbReference>